<reference evidence="1" key="1">
    <citation type="submission" date="2014-09" db="EMBL/GenBank/DDBJ databases">
        <authorList>
            <person name="Magalhaes I.L.F."/>
            <person name="Oliveira U."/>
            <person name="Santos F.R."/>
            <person name="Vidigal T.H.D.A."/>
            <person name="Brescovit A.D."/>
            <person name="Santos A.J."/>
        </authorList>
    </citation>
    <scope>NUCLEOTIDE SEQUENCE</scope>
    <source>
        <tissue evidence="1">Shoot tissue taken approximately 20 cm above the soil surface</tissue>
    </source>
</reference>
<reference evidence="1" key="2">
    <citation type="journal article" date="2015" name="Data Brief">
        <title>Shoot transcriptome of the giant reed, Arundo donax.</title>
        <authorList>
            <person name="Barrero R.A."/>
            <person name="Guerrero F.D."/>
            <person name="Moolhuijzen P."/>
            <person name="Goolsby J.A."/>
            <person name="Tidwell J."/>
            <person name="Bellgard S.E."/>
            <person name="Bellgard M.I."/>
        </authorList>
    </citation>
    <scope>NUCLEOTIDE SEQUENCE</scope>
    <source>
        <tissue evidence="1">Shoot tissue taken approximately 20 cm above the soil surface</tissue>
    </source>
</reference>
<sequence>MDFSTTMFATVSYFNTHFFSLSSNQISPEIKGTNGKSIDRTVTAVCSPPRFQQIDQNLLIGFTFAYGFGHNQAVVSDIHGRRRELPRLELGYPHHVSAIVEHEQVTIASFNVLRVHSSCDAGPSTSAEALHHRMINQDS</sequence>
<protein>
    <submittedName>
        <fullName evidence="1">Incw4</fullName>
    </submittedName>
</protein>
<dbReference type="EMBL" id="GBRH01196654">
    <property type="protein sequence ID" value="JAE01242.1"/>
    <property type="molecule type" value="Transcribed_RNA"/>
</dbReference>
<name>A0A0A9EMA3_ARUDO</name>
<proteinExistence type="predicted"/>
<accession>A0A0A9EMA3</accession>
<organism evidence="1">
    <name type="scientific">Arundo donax</name>
    <name type="common">Giant reed</name>
    <name type="synonym">Donax arundinaceus</name>
    <dbReference type="NCBI Taxonomy" id="35708"/>
    <lineage>
        <taxon>Eukaryota</taxon>
        <taxon>Viridiplantae</taxon>
        <taxon>Streptophyta</taxon>
        <taxon>Embryophyta</taxon>
        <taxon>Tracheophyta</taxon>
        <taxon>Spermatophyta</taxon>
        <taxon>Magnoliopsida</taxon>
        <taxon>Liliopsida</taxon>
        <taxon>Poales</taxon>
        <taxon>Poaceae</taxon>
        <taxon>PACMAD clade</taxon>
        <taxon>Arundinoideae</taxon>
        <taxon>Arundineae</taxon>
        <taxon>Arundo</taxon>
    </lineage>
</organism>
<evidence type="ECO:0000313" key="1">
    <source>
        <dbReference type="EMBL" id="JAE01242.1"/>
    </source>
</evidence>
<dbReference type="AlphaFoldDB" id="A0A0A9EMA3"/>